<dbReference type="KEGG" id="mmai:sS8_5535"/>
<keyword evidence="2" id="KW-1185">Reference proteome</keyword>
<gene>
    <name evidence="1" type="ORF">sS8_5535</name>
</gene>
<proteinExistence type="predicted"/>
<dbReference type="InterPro" id="IPR011049">
    <property type="entry name" value="Serralysin-like_metalloprot_C"/>
</dbReference>
<evidence type="ECO:0000313" key="1">
    <source>
        <dbReference type="EMBL" id="BBA37452.1"/>
    </source>
</evidence>
<name>A0A250L0T4_9GAMM</name>
<evidence type="ECO:0000313" key="2">
    <source>
        <dbReference type="Proteomes" id="UP000266313"/>
    </source>
</evidence>
<dbReference type="EMBL" id="AP017928">
    <property type="protein sequence ID" value="BBA37452.1"/>
    <property type="molecule type" value="Genomic_DNA"/>
</dbReference>
<dbReference type="Proteomes" id="UP000266313">
    <property type="component" value="Chromosome"/>
</dbReference>
<organism evidence="1 2">
    <name type="scientific">Methylocaldum marinum</name>
    <dbReference type="NCBI Taxonomy" id="1432792"/>
    <lineage>
        <taxon>Bacteria</taxon>
        <taxon>Pseudomonadati</taxon>
        <taxon>Pseudomonadota</taxon>
        <taxon>Gammaproteobacteria</taxon>
        <taxon>Methylococcales</taxon>
        <taxon>Methylococcaceae</taxon>
        <taxon>Methylocaldum</taxon>
    </lineage>
</organism>
<dbReference type="SUPFAM" id="SSF101967">
    <property type="entry name" value="Adhesin YadA, collagen-binding domain"/>
    <property type="match status" value="1"/>
</dbReference>
<accession>A0A250L0T4</accession>
<reference evidence="1 2" key="1">
    <citation type="submission" date="2016-12" db="EMBL/GenBank/DDBJ databases">
        <title>Genome sequencing of Methylocaldum marinum.</title>
        <authorList>
            <person name="Takeuchi M."/>
            <person name="Kamagata Y."/>
            <person name="Hiraoka S."/>
            <person name="Oshima K."/>
            <person name="Hattori M."/>
            <person name="Iwasaki W."/>
        </authorList>
    </citation>
    <scope>NUCLEOTIDE SEQUENCE [LARGE SCALE GENOMIC DNA]</scope>
    <source>
        <strain evidence="1 2">S8</strain>
    </source>
</reference>
<dbReference type="AlphaFoldDB" id="A0A250L0T4"/>
<protein>
    <submittedName>
        <fullName evidence="1">Uncharacterized protein</fullName>
    </submittedName>
</protein>
<sequence length="119" mass="12764">MAPVLPETPFAIGRVAPVLPETPFAIGRVAPVLQETPFAIGRVASALPKTPFAIGRVASALPKTPFAIGDASVENGNDAVPSGHRILRLFYSCSLWIPLLYQVSIQTIFSDREHERAVS</sequence>